<gene>
    <name evidence="1" type="ORF">KILIM_015_00620</name>
</gene>
<evidence type="ECO:0000313" key="2">
    <source>
        <dbReference type="Proteomes" id="UP000008366"/>
    </source>
</evidence>
<reference evidence="1 2" key="1">
    <citation type="submission" date="2012-08" db="EMBL/GenBank/DDBJ databases">
        <title>Whole genome shotgun sequence of Kineosphaera limosa NBRC 100340.</title>
        <authorList>
            <person name="Yoshida I."/>
            <person name="Isaki S."/>
            <person name="Hosoyama A."/>
            <person name="Tsuchikane K."/>
            <person name="Katsumata H."/>
            <person name="Ando Y."/>
            <person name="Ohji S."/>
            <person name="Hamada M."/>
            <person name="Tamura T."/>
            <person name="Yamazoe A."/>
            <person name="Yamazaki S."/>
            <person name="Fujita N."/>
        </authorList>
    </citation>
    <scope>NUCLEOTIDE SEQUENCE [LARGE SCALE GENOMIC DNA]</scope>
    <source>
        <strain evidence="1 2">NBRC 100340</strain>
    </source>
</reference>
<name>K6WMH1_9MICO</name>
<protein>
    <submittedName>
        <fullName evidence="1">Uncharacterized protein</fullName>
    </submittedName>
</protein>
<dbReference type="InterPro" id="IPR056510">
    <property type="entry name" value="WapI"/>
</dbReference>
<evidence type="ECO:0000313" key="1">
    <source>
        <dbReference type="EMBL" id="GAB95001.1"/>
    </source>
</evidence>
<dbReference type="AlphaFoldDB" id="K6WMH1"/>
<proteinExistence type="predicted"/>
<organism evidence="1 2">
    <name type="scientific">Kineosphaera limosa NBRC 100340</name>
    <dbReference type="NCBI Taxonomy" id="1184609"/>
    <lineage>
        <taxon>Bacteria</taxon>
        <taxon>Bacillati</taxon>
        <taxon>Actinomycetota</taxon>
        <taxon>Actinomycetes</taxon>
        <taxon>Micrococcales</taxon>
        <taxon>Dermatophilaceae</taxon>
        <taxon>Kineosphaera</taxon>
    </lineage>
</organism>
<accession>K6WMH1</accession>
<comment type="caution">
    <text evidence="1">The sequence shown here is derived from an EMBL/GenBank/DDBJ whole genome shotgun (WGS) entry which is preliminary data.</text>
</comment>
<dbReference type="eggNOG" id="ENOG50336UT">
    <property type="taxonomic scope" value="Bacteria"/>
</dbReference>
<dbReference type="Pfam" id="PF24716">
    <property type="entry name" value="WapI"/>
    <property type="match status" value="1"/>
</dbReference>
<dbReference type="OrthoDB" id="7210783at2"/>
<dbReference type="EMBL" id="BAHD01000015">
    <property type="protein sequence ID" value="GAB95001.1"/>
    <property type="molecule type" value="Genomic_DNA"/>
</dbReference>
<dbReference type="Proteomes" id="UP000008366">
    <property type="component" value="Unassembled WGS sequence"/>
</dbReference>
<sequence>MRLSSADGATVELRPTRYQFDLAEVSAGARDWDANWLVLDGAIRLADGRAWAFTDPSLTTFEARQLTVWLRDVIDGRVDPAPVIGGSDDEADAGRLRTFLEPSLAFSLAARDGQRVRLRVHLSLEALPPWHQDPDGPDRPRFFEYAVELDTTIAALAEAATTWETEITNFPVR</sequence>
<keyword evidence="2" id="KW-1185">Reference proteome</keyword>
<dbReference type="RefSeq" id="WP_006591533.1">
    <property type="nucleotide sequence ID" value="NZ_BAHD01000015.1"/>
</dbReference>
<dbReference type="STRING" id="1184609.KILIM_015_00620"/>